<reference evidence="2 3" key="1">
    <citation type="submission" date="2020-09" db="EMBL/GenBank/DDBJ databases">
        <title>Methylomonas albis sp. nov. and Methylomonas fluvii sp. nov.: Two cold-adapted methanotrophs from the River Elbe and an amended description of Methylovulum psychrotolerans strain Eb1.</title>
        <authorList>
            <person name="Bussmann I.K."/>
            <person name="Klings K.-W."/>
            <person name="Warnstedt J."/>
            <person name="Hoppert M."/>
            <person name="Saborowski A."/>
            <person name="Horn F."/>
            <person name="Liebner S."/>
        </authorList>
    </citation>
    <scope>NUCLEOTIDE SEQUENCE [LARGE SCALE GENOMIC DNA]</scope>
    <source>
        <strain evidence="2 3">EbB</strain>
    </source>
</reference>
<dbReference type="InterPro" id="IPR009826">
    <property type="entry name" value="DNA_circ_N"/>
</dbReference>
<dbReference type="EMBL" id="JACXST010000003">
    <property type="protein sequence ID" value="MBD9362904.1"/>
    <property type="molecule type" value="Genomic_DNA"/>
</dbReference>
<dbReference type="Proteomes" id="UP000641152">
    <property type="component" value="Unassembled WGS sequence"/>
</dbReference>
<evidence type="ECO:0000313" key="3">
    <source>
        <dbReference type="Proteomes" id="UP000641152"/>
    </source>
</evidence>
<organism evidence="2 3">
    <name type="scientific">Methylomonas fluvii</name>
    <dbReference type="NCBI Taxonomy" id="1854564"/>
    <lineage>
        <taxon>Bacteria</taxon>
        <taxon>Pseudomonadati</taxon>
        <taxon>Pseudomonadota</taxon>
        <taxon>Gammaproteobacteria</taxon>
        <taxon>Methylococcales</taxon>
        <taxon>Methylococcaceae</taxon>
        <taxon>Methylomonas</taxon>
    </lineage>
</organism>
<dbReference type="Pfam" id="PF07157">
    <property type="entry name" value="DNA_circ_N"/>
    <property type="match status" value="1"/>
</dbReference>
<keyword evidence="3" id="KW-1185">Reference proteome</keyword>
<gene>
    <name evidence="2" type="ORF">EBB_20865</name>
</gene>
<sequence length="387" mass="41246">MAESYQDRWSNAVWRGITFLTDAHDAKGGRRLAVHEFPGAELPEVEDLGGKAGDYQLNAYFIGPDYDREVDALIDELNKPGSDWLVHPWLGRIWVAPVSWTRHEANSANGYGTLAISWVAGGQAPEVATQDQVDAAYAGIDGFADASVADFDLLAMGGGVTDFVAAVQNKLEWVRQAISLASLPLTWSQQILGVVGSIKTEAGTLSAMPGRYAATLRSLTGLVGMGGDSAGLAVTDRPRLVARTASLSAQYQQSPVSSAVLIDSTVRANLQADAVLNSRLWLSSACQVALADYQSEADRDAVLATLNTAFDALIPTLPDPVFQAAVTARAAVITALLAQDLKPLQSRDIVAPLPSTLLAHRMQIDEAALLARNGVRHPLFVQGRVYG</sequence>
<protein>
    <submittedName>
        <fullName evidence="2">DNA circularization N-terminal domain-containing protein</fullName>
    </submittedName>
</protein>
<comment type="caution">
    <text evidence="2">The sequence shown here is derived from an EMBL/GenBank/DDBJ whole genome shotgun (WGS) entry which is preliminary data.</text>
</comment>
<feature type="domain" description="DNA circulation N-terminal" evidence="1">
    <location>
        <begin position="11"/>
        <end position="93"/>
    </location>
</feature>
<evidence type="ECO:0000259" key="1">
    <source>
        <dbReference type="Pfam" id="PF07157"/>
    </source>
</evidence>
<name>A0ABR9DKZ8_9GAMM</name>
<accession>A0ABR9DKZ8</accession>
<dbReference type="RefSeq" id="WP_192395634.1">
    <property type="nucleotide sequence ID" value="NZ_CAJHIU010000003.1"/>
</dbReference>
<evidence type="ECO:0000313" key="2">
    <source>
        <dbReference type="EMBL" id="MBD9362904.1"/>
    </source>
</evidence>
<proteinExistence type="predicted"/>